<protein>
    <submittedName>
        <fullName evidence="1">Uncharacterized protein</fullName>
    </submittedName>
</protein>
<dbReference type="RefSeq" id="WP_209460484.1">
    <property type="nucleotide sequence ID" value="NZ_JAGGKC010000027.1"/>
</dbReference>
<dbReference type="Pfam" id="PF07205">
    <property type="entry name" value="DUF1413"/>
    <property type="match status" value="1"/>
</dbReference>
<dbReference type="Proteomes" id="UP001519271">
    <property type="component" value="Unassembled WGS sequence"/>
</dbReference>
<name>A0ABS4G797_9CLOT</name>
<proteinExistence type="predicted"/>
<organism evidence="1 2">
    <name type="scientific">Youngiibacter multivorans</name>
    <dbReference type="NCBI Taxonomy" id="937251"/>
    <lineage>
        <taxon>Bacteria</taxon>
        <taxon>Bacillati</taxon>
        <taxon>Bacillota</taxon>
        <taxon>Clostridia</taxon>
        <taxon>Eubacteriales</taxon>
        <taxon>Clostridiaceae</taxon>
        <taxon>Youngiibacter</taxon>
    </lineage>
</organism>
<keyword evidence="2" id="KW-1185">Reference proteome</keyword>
<comment type="caution">
    <text evidence="1">The sequence shown here is derived from an EMBL/GenBank/DDBJ whole genome shotgun (WGS) entry which is preliminary data.</text>
</comment>
<dbReference type="EMBL" id="JAGGKC010000027">
    <property type="protein sequence ID" value="MBP1920312.1"/>
    <property type="molecule type" value="Genomic_DNA"/>
</dbReference>
<accession>A0ABS4G797</accession>
<reference evidence="1 2" key="1">
    <citation type="submission" date="2021-03" db="EMBL/GenBank/DDBJ databases">
        <title>Genomic Encyclopedia of Type Strains, Phase IV (KMG-IV): sequencing the most valuable type-strain genomes for metagenomic binning, comparative biology and taxonomic classification.</title>
        <authorList>
            <person name="Goeker M."/>
        </authorList>
    </citation>
    <scope>NUCLEOTIDE SEQUENCE [LARGE SCALE GENOMIC DNA]</scope>
    <source>
        <strain evidence="1 2">DSM 6139</strain>
    </source>
</reference>
<evidence type="ECO:0000313" key="2">
    <source>
        <dbReference type="Proteomes" id="UP001519271"/>
    </source>
</evidence>
<sequence>MTSKVIQVTFTEYEFQHLTKKADEEGLTLSLYIKSKVLDDTEFKNRFADLLKRVNGIPDGTKFNVKAVFGIEWAGIDKGVRLALGKAFYNYVVSGKLPKIEEIQGKIGSTQWYLCK</sequence>
<evidence type="ECO:0000313" key="1">
    <source>
        <dbReference type="EMBL" id="MBP1920312.1"/>
    </source>
</evidence>
<gene>
    <name evidence="1" type="ORF">J2Z34_002823</name>
</gene>
<dbReference type="InterPro" id="IPR010813">
    <property type="entry name" value="DUF1413"/>
</dbReference>